<keyword evidence="6" id="KW-0560">Oxidoreductase</keyword>
<dbReference type="GO" id="GO:0016491">
    <property type="term" value="F:oxidoreductase activity"/>
    <property type="evidence" value="ECO:0007669"/>
    <property type="project" value="UniProtKB-KW"/>
</dbReference>
<evidence type="ECO:0000256" key="7">
    <source>
        <dbReference type="ARBA" id="ARBA00023004"/>
    </source>
</evidence>
<keyword evidence="12" id="KW-1185">Reference proteome</keyword>
<evidence type="ECO:0000256" key="5">
    <source>
        <dbReference type="ARBA" id="ARBA00022723"/>
    </source>
</evidence>
<evidence type="ECO:0000256" key="9">
    <source>
        <dbReference type="ARBA" id="ARBA00031672"/>
    </source>
</evidence>
<dbReference type="Pfam" id="PF00268">
    <property type="entry name" value="Ribonuc_red_sm"/>
    <property type="match status" value="1"/>
</dbReference>
<keyword evidence="7" id="KW-0408">Iron</keyword>
<keyword evidence="5" id="KW-0479">Metal-binding</keyword>
<protein>
    <recommendedName>
        <fullName evidence="4">R2-like ligand binding oxidase</fullName>
    </recommendedName>
    <alternativeName>
        <fullName evidence="10">Ribonucleotide reductase R2 subunit homolog</fullName>
    </alternativeName>
    <alternativeName>
        <fullName evidence="9">Ribonucleotide reductase small subunit homolog</fullName>
    </alternativeName>
</protein>
<dbReference type="InterPro" id="IPR009078">
    <property type="entry name" value="Ferritin-like_SF"/>
</dbReference>
<evidence type="ECO:0000256" key="3">
    <source>
        <dbReference type="ARBA" id="ARBA00007873"/>
    </source>
</evidence>
<dbReference type="AlphaFoldDB" id="A0A2Z4FKA2"/>
<dbReference type="OrthoDB" id="5489780at2"/>
<dbReference type="NCBIfam" id="NF006202">
    <property type="entry name" value="PRK08326.1-5"/>
    <property type="match status" value="1"/>
</dbReference>
<evidence type="ECO:0000313" key="12">
    <source>
        <dbReference type="Proteomes" id="UP000249799"/>
    </source>
</evidence>
<dbReference type="EMBL" id="CP030032">
    <property type="protein sequence ID" value="AWV89379.1"/>
    <property type="molecule type" value="Genomic_DNA"/>
</dbReference>
<evidence type="ECO:0000256" key="4">
    <source>
        <dbReference type="ARBA" id="ARBA00013559"/>
    </source>
</evidence>
<dbReference type="GO" id="GO:0009263">
    <property type="term" value="P:deoxyribonucleotide biosynthetic process"/>
    <property type="evidence" value="ECO:0007669"/>
    <property type="project" value="InterPro"/>
</dbReference>
<evidence type="ECO:0000256" key="8">
    <source>
        <dbReference type="ARBA" id="ARBA00023211"/>
    </source>
</evidence>
<comment type="cofactor">
    <cofactor evidence="1">
        <name>Mn(2+)</name>
        <dbReference type="ChEBI" id="CHEBI:29035"/>
    </cofactor>
</comment>
<dbReference type="KEGG" id="bsed:DN745_08535"/>
<dbReference type="RefSeq" id="WP_111333849.1">
    <property type="nucleotide sequence ID" value="NZ_CP030032.1"/>
</dbReference>
<dbReference type="CDD" id="cd07911">
    <property type="entry name" value="RNRR2_Rv0233_like"/>
    <property type="match status" value="1"/>
</dbReference>
<dbReference type="InterPro" id="IPR012348">
    <property type="entry name" value="RNR-like"/>
</dbReference>
<dbReference type="InterPro" id="IPR000358">
    <property type="entry name" value="RNR_small_fam"/>
</dbReference>
<evidence type="ECO:0000256" key="6">
    <source>
        <dbReference type="ARBA" id="ARBA00023002"/>
    </source>
</evidence>
<sequence length="297" mass="33743">MNSRTFQSTSSAGLNYDLVPMKLWTKAKRLGIWDPMAIDFTQDRKDWLELNELEQTVILHLTSQFLGGEESVTQELLPLIGAIRRTGCLEEEMYLTSFLWEEAKHVEALRYFFDTVACTNDDLSHFHGENYCRLFHEELPGALDALEHDRSPVALARASVTYNMIVEGVLAETGYHAYAKMLADNDIMPGMQQMAANLKQDESRHLAFGVYLLSRLTAEYGDEVWFAIEARMNELLPIALGMINETLGAYEELPFGLVEDDFVEFGTSQFQKRYMRVAKAREQTLEEVMGLSAVAAD</sequence>
<dbReference type="SUPFAM" id="SSF47240">
    <property type="entry name" value="Ferritin-like"/>
    <property type="match status" value="1"/>
</dbReference>
<dbReference type="InterPro" id="IPR033908">
    <property type="entry name" value="R2LOX"/>
</dbReference>
<dbReference type="GO" id="GO:0046872">
    <property type="term" value="F:metal ion binding"/>
    <property type="evidence" value="ECO:0007669"/>
    <property type="project" value="UniProtKB-KW"/>
</dbReference>
<evidence type="ECO:0000313" key="11">
    <source>
        <dbReference type="EMBL" id="AWV89379.1"/>
    </source>
</evidence>
<dbReference type="NCBIfam" id="NF006200">
    <property type="entry name" value="PRK08326.1-3"/>
    <property type="match status" value="1"/>
</dbReference>
<name>A0A2Z4FKA2_9DELT</name>
<evidence type="ECO:0000256" key="1">
    <source>
        <dbReference type="ARBA" id="ARBA00001936"/>
    </source>
</evidence>
<proteinExistence type="inferred from homology"/>
<evidence type="ECO:0000256" key="2">
    <source>
        <dbReference type="ARBA" id="ARBA00001962"/>
    </source>
</evidence>
<comment type="similarity">
    <text evidence="3">Belongs to the ribonucleoside diphosphate reductase small chain family. R2-like ligand binding oxidase subfamily.</text>
</comment>
<accession>A0A2Z4FKA2</accession>
<gene>
    <name evidence="11" type="ORF">DN745_08535</name>
</gene>
<comment type="cofactor">
    <cofactor evidence="2">
        <name>Fe cation</name>
        <dbReference type="ChEBI" id="CHEBI:24875"/>
    </cofactor>
</comment>
<dbReference type="Gene3D" id="1.10.620.20">
    <property type="entry name" value="Ribonucleotide Reductase, subunit A"/>
    <property type="match status" value="1"/>
</dbReference>
<keyword evidence="8" id="KW-0464">Manganese</keyword>
<dbReference type="Proteomes" id="UP000249799">
    <property type="component" value="Chromosome"/>
</dbReference>
<organism evidence="11 12">
    <name type="scientific">Bradymonas sediminis</name>
    <dbReference type="NCBI Taxonomy" id="1548548"/>
    <lineage>
        <taxon>Bacteria</taxon>
        <taxon>Deltaproteobacteria</taxon>
        <taxon>Bradymonadales</taxon>
        <taxon>Bradymonadaceae</taxon>
        <taxon>Bradymonas</taxon>
    </lineage>
</organism>
<evidence type="ECO:0000256" key="10">
    <source>
        <dbReference type="ARBA" id="ARBA00032636"/>
    </source>
</evidence>
<reference evidence="11 12" key="1">
    <citation type="submission" date="2018-06" db="EMBL/GenBank/DDBJ databases">
        <title>Lujinxingia sediminis gen. nov. sp. nov., a new facultative anaerobic member of the class Deltaproteobacteria, and proposal of Lujinxingaceae fam. nov.</title>
        <authorList>
            <person name="Guo L.-Y."/>
            <person name="Li C.-M."/>
            <person name="Wang S."/>
            <person name="Du Z.-J."/>
        </authorList>
    </citation>
    <scope>NUCLEOTIDE SEQUENCE [LARGE SCALE GENOMIC DNA]</scope>
    <source>
        <strain evidence="11 12">FA350</strain>
    </source>
</reference>